<dbReference type="SUPFAM" id="SSF53167">
    <property type="entry name" value="Purine and uridine phosphorylases"/>
    <property type="match status" value="1"/>
</dbReference>
<dbReference type="InterPro" id="IPR035994">
    <property type="entry name" value="Nucleoside_phosphorylase_sf"/>
</dbReference>
<evidence type="ECO:0000313" key="3">
    <source>
        <dbReference type="Proteomes" id="UP000515165"/>
    </source>
</evidence>
<proteinExistence type="predicted"/>
<evidence type="ECO:0000256" key="1">
    <source>
        <dbReference type="SAM" id="MobiDB-lite"/>
    </source>
</evidence>
<feature type="domain" description="Nucleoside phosphorylase" evidence="2">
    <location>
        <begin position="59"/>
        <end position="217"/>
    </location>
</feature>
<dbReference type="Pfam" id="PF01048">
    <property type="entry name" value="PNP_UDP_1"/>
    <property type="match status" value="1"/>
</dbReference>
<sequence>MSPSSASARLAGSDSNHRRRKPTGKSKREMEHKEKRIRCRKWILNDCLLEQYWVSRYFGLKPGSVVITRQAVDASFEPVFEQVVLGKRVVQRTHLDEELAQELMQCALDLLEFPTVIGNTMCTSDFYEGQGRLDGALCSYTEKDKQKYLQAAHSAGICNIEMESSVLAAICGACSIPVAVVCVTLLNRLEGDQVSSPHEVLVEYQQRPQRLVSHFIKKRLAAAQNPLNL</sequence>
<accession>A0A6J2BHS6</accession>
<dbReference type="GeneID" id="113911403"/>
<protein>
    <submittedName>
        <fullName evidence="4">Uridine phosphorylase 1 isoform X2</fullName>
    </submittedName>
</protein>
<organism evidence="3 4">
    <name type="scientific">Zalophus californianus</name>
    <name type="common">California sealion</name>
    <dbReference type="NCBI Taxonomy" id="9704"/>
    <lineage>
        <taxon>Eukaryota</taxon>
        <taxon>Metazoa</taxon>
        <taxon>Chordata</taxon>
        <taxon>Craniata</taxon>
        <taxon>Vertebrata</taxon>
        <taxon>Euteleostomi</taxon>
        <taxon>Mammalia</taxon>
        <taxon>Eutheria</taxon>
        <taxon>Laurasiatheria</taxon>
        <taxon>Carnivora</taxon>
        <taxon>Caniformia</taxon>
        <taxon>Pinnipedia</taxon>
        <taxon>Otariidae</taxon>
        <taxon>Zalophus</taxon>
    </lineage>
</organism>
<dbReference type="GO" id="GO:0006218">
    <property type="term" value="P:uridine catabolic process"/>
    <property type="evidence" value="ECO:0007669"/>
    <property type="project" value="TreeGrafter"/>
</dbReference>
<dbReference type="PANTHER" id="PTHR43691">
    <property type="entry name" value="URIDINE PHOSPHORYLASE"/>
    <property type="match status" value="1"/>
</dbReference>
<keyword evidence="3" id="KW-1185">Reference proteome</keyword>
<feature type="region of interest" description="Disordered" evidence="1">
    <location>
        <begin position="1"/>
        <end position="32"/>
    </location>
</feature>
<evidence type="ECO:0000259" key="2">
    <source>
        <dbReference type="Pfam" id="PF01048"/>
    </source>
</evidence>
<dbReference type="PANTHER" id="PTHR43691:SF10">
    <property type="entry name" value="URIDINE PHOSPHORYLASE 1"/>
    <property type="match status" value="1"/>
</dbReference>
<dbReference type="InterPro" id="IPR000845">
    <property type="entry name" value="Nucleoside_phosphorylase_d"/>
</dbReference>
<reference evidence="4" key="1">
    <citation type="submission" date="2025-08" db="UniProtKB">
        <authorList>
            <consortium name="RefSeq"/>
        </authorList>
    </citation>
    <scope>IDENTIFICATION</scope>
    <source>
        <tissue evidence="4">Blood</tissue>
    </source>
</reference>
<dbReference type="GO" id="GO:0004850">
    <property type="term" value="F:uridine phosphorylase activity"/>
    <property type="evidence" value="ECO:0007669"/>
    <property type="project" value="TreeGrafter"/>
</dbReference>
<name>A0A6J2BHS6_ZALCA</name>
<dbReference type="CTD" id="7378"/>
<dbReference type="RefSeq" id="XP_027429767.1">
    <property type="nucleotide sequence ID" value="XM_027573966.1"/>
</dbReference>
<evidence type="ECO:0000313" key="4">
    <source>
        <dbReference type="RefSeq" id="XP_027429767.1"/>
    </source>
</evidence>
<dbReference type="GO" id="GO:0005829">
    <property type="term" value="C:cytosol"/>
    <property type="evidence" value="ECO:0007669"/>
    <property type="project" value="TreeGrafter"/>
</dbReference>
<dbReference type="Gene3D" id="3.40.50.1580">
    <property type="entry name" value="Nucleoside phosphorylase domain"/>
    <property type="match status" value="1"/>
</dbReference>
<dbReference type="AlphaFoldDB" id="A0A6J2BHS6"/>
<dbReference type="Proteomes" id="UP000515165">
    <property type="component" value="Chromosome 12"/>
</dbReference>
<gene>
    <name evidence="4" type="primary">UPP1</name>
</gene>